<organism evidence="2 3">
    <name type="scientific">Mycena albidolilacea</name>
    <dbReference type="NCBI Taxonomy" id="1033008"/>
    <lineage>
        <taxon>Eukaryota</taxon>
        <taxon>Fungi</taxon>
        <taxon>Dikarya</taxon>
        <taxon>Basidiomycota</taxon>
        <taxon>Agaricomycotina</taxon>
        <taxon>Agaricomycetes</taxon>
        <taxon>Agaricomycetidae</taxon>
        <taxon>Agaricales</taxon>
        <taxon>Marasmiineae</taxon>
        <taxon>Mycenaceae</taxon>
        <taxon>Mycena</taxon>
    </lineage>
</organism>
<reference evidence="2" key="1">
    <citation type="submission" date="2023-03" db="EMBL/GenBank/DDBJ databases">
        <title>Massive genome expansion in bonnet fungi (Mycena s.s.) driven by repeated elements and novel gene families across ecological guilds.</title>
        <authorList>
            <consortium name="Lawrence Berkeley National Laboratory"/>
            <person name="Harder C.B."/>
            <person name="Miyauchi S."/>
            <person name="Viragh M."/>
            <person name="Kuo A."/>
            <person name="Thoen E."/>
            <person name="Andreopoulos B."/>
            <person name="Lu D."/>
            <person name="Skrede I."/>
            <person name="Drula E."/>
            <person name="Henrissat B."/>
            <person name="Morin E."/>
            <person name="Kohler A."/>
            <person name="Barry K."/>
            <person name="LaButti K."/>
            <person name="Morin E."/>
            <person name="Salamov A."/>
            <person name="Lipzen A."/>
            <person name="Mereny Z."/>
            <person name="Hegedus B."/>
            <person name="Baldrian P."/>
            <person name="Stursova M."/>
            <person name="Weitz H."/>
            <person name="Taylor A."/>
            <person name="Grigoriev I.V."/>
            <person name="Nagy L.G."/>
            <person name="Martin F."/>
            <person name="Kauserud H."/>
        </authorList>
    </citation>
    <scope>NUCLEOTIDE SEQUENCE</scope>
    <source>
        <strain evidence="2">CBHHK002</strain>
    </source>
</reference>
<protein>
    <submittedName>
        <fullName evidence="2">Uncharacterized protein</fullName>
    </submittedName>
</protein>
<dbReference type="Proteomes" id="UP001218218">
    <property type="component" value="Unassembled WGS sequence"/>
</dbReference>
<name>A0AAD7ABS4_9AGAR</name>
<evidence type="ECO:0000313" key="3">
    <source>
        <dbReference type="Proteomes" id="UP001218218"/>
    </source>
</evidence>
<feature type="compositionally biased region" description="Pro residues" evidence="1">
    <location>
        <begin position="364"/>
        <end position="389"/>
    </location>
</feature>
<evidence type="ECO:0000256" key="1">
    <source>
        <dbReference type="SAM" id="MobiDB-lite"/>
    </source>
</evidence>
<proteinExistence type="predicted"/>
<feature type="region of interest" description="Disordered" evidence="1">
    <location>
        <begin position="352"/>
        <end position="389"/>
    </location>
</feature>
<dbReference type="EMBL" id="JARIHO010000011">
    <property type="protein sequence ID" value="KAJ7353603.1"/>
    <property type="molecule type" value="Genomic_DNA"/>
</dbReference>
<comment type="caution">
    <text evidence="2">The sequence shown here is derived from an EMBL/GenBank/DDBJ whole genome shotgun (WGS) entry which is preliminary data.</text>
</comment>
<dbReference type="AlphaFoldDB" id="A0AAD7ABS4"/>
<evidence type="ECO:0000313" key="2">
    <source>
        <dbReference type="EMBL" id="KAJ7353603.1"/>
    </source>
</evidence>
<gene>
    <name evidence="2" type="ORF">DFH08DRAFT_956655</name>
</gene>
<keyword evidence="3" id="KW-1185">Reference proteome</keyword>
<accession>A0AAD7ABS4</accession>
<sequence length="389" mass="42945">MGQEYQVYPPAMPQPYHLPQLYHPPPSNILPHPLCAPFVIPRAPVPPSFHQPSALLYHTNLPYHIPMSVLEHIVVVSPVPRVFLLSTASWKDKEKLAYEWDNWCEYSTKVENQLGMIPGAALFLESTEADPNPCPSFQMFPAHHRTWLDMDWVVCAFLSDTLMVTLRYRHLARGPARQISVLKRFANITYTSDPRMFAATTTLLTQCNEVIWQCGAPNPEQFLLNGIILALDTNHSTIASMLLAQPNLDLMMAMATLDTRQCRPSTSTGNKVFVVSSLTTTSCSNKACPKPLTHTWPYCMTVGGSMAGHTIRDTKTKYCADQGLPPLPLLTAKPEPPQVKCDSTGRAYVSLPIPPLMESLPSAASPPSPPPPPPPPPFLPPPAPPPEPP</sequence>